<name>A0A7S0CNL7_9EUKA</name>
<sequence length="166" mass="19071">MGWTYLSPRLPAWLTSSAQKAMKFNKAVSSSRRKNRKAHFSAPSSRRRKIMSATLSDELRKKFNVRSMPIRKDDEVQVFRGIHNNRDGKVVAVYRKKYVIHIDHVNRERNNGASVMLGISPSNVIITKLHLDPDRKRLLGRKNRANKQGEKFTAKEVEESAATELD</sequence>
<evidence type="ECO:0000256" key="4">
    <source>
        <dbReference type="SAM" id="MobiDB-lite"/>
    </source>
</evidence>
<dbReference type="SUPFAM" id="SSF50104">
    <property type="entry name" value="Translation proteins SH3-like domain"/>
    <property type="match status" value="1"/>
</dbReference>
<evidence type="ECO:0000256" key="2">
    <source>
        <dbReference type="ARBA" id="ARBA00022980"/>
    </source>
</evidence>
<feature type="compositionally biased region" description="Basic and acidic residues" evidence="4">
    <location>
        <begin position="147"/>
        <end position="158"/>
    </location>
</feature>
<gene>
    <name evidence="5" type="ORF">LAMO00422_LOCUS259</name>
</gene>
<accession>A0A7S0CNL7</accession>
<dbReference type="InterPro" id="IPR008991">
    <property type="entry name" value="Translation_prot_SH3-like_sf"/>
</dbReference>
<dbReference type="GO" id="GO:0003735">
    <property type="term" value="F:structural constituent of ribosome"/>
    <property type="evidence" value="ECO:0007669"/>
    <property type="project" value="InterPro"/>
</dbReference>
<dbReference type="GO" id="GO:0015934">
    <property type="term" value="C:large ribosomal subunit"/>
    <property type="evidence" value="ECO:0007669"/>
    <property type="project" value="InterPro"/>
</dbReference>
<proteinExistence type="inferred from homology"/>
<dbReference type="InterPro" id="IPR041988">
    <property type="entry name" value="Ribosomal_uL24_KOW"/>
</dbReference>
<dbReference type="NCBIfam" id="TIGR01080">
    <property type="entry name" value="rplX_A_E"/>
    <property type="match status" value="1"/>
</dbReference>
<keyword evidence="3" id="KW-0687">Ribonucleoprotein</keyword>
<feature type="compositionally biased region" description="Basic residues" evidence="4">
    <location>
        <begin position="31"/>
        <end position="47"/>
    </location>
</feature>
<dbReference type="FunFam" id="2.30.30.30:FF:000009">
    <property type="entry name" value="60S ribosomal protein L26"/>
    <property type="match status" value="1"/>
</dbReference>
<evidence type="ECO:0000313" key="5">
    <source>
        <dbReference type="EMBL" id="CAD8428565.1"/>
    </source>
</evidence>
<keyword evidence="2" id="KW-0689">Ribosomal protein</keyword>
<dbReference type="PANTHER" id="PTHR11143">
    <property type="entry name" value="60S RIBOSOMAL PROTEIN L26 FAMILY MEMBER"/>
    <property type="match status" value="1"/>
</dbReference>
<dbReference type="Gene3D" id="2.30.30.30">
    <property type="match status" value="1"/>
</dbReference>
<dbReference type="EMBL" id="HBEM01000357">
    <property type="protein sequence ID" value="CAD8428565.1"/>
    <property type="molecule type" value="Transcribed_RNA"/>
</dbReference>
<comment type="similarity">
    <text evidence="1">Belongs to the universal ribosomal protein uL24 family.</text>
</comment>
<feature type="region of interest" description="Disordered" evidence="4">
    <location>
        <begin position="26"/>
        <end position="47"/>
    </location>
</feature>
<evidence type="ECO:0000256" key="3">
    <source>
        <dbReference type="ARBA" id="ARBA00023274"/>
    </source>
</evidence>
<dbReference type="InterPro" id="IPR005756">
    <property type="entry name" value="Ribosomal_uL24_euk/arc"/>
</dbReference>
<feature type="region of interest" description="Disordered" evidence="4">
    <location>
        <begin position="141"/>
        <end position="166"/>
    </location>
</feature>
<dbReference type="GO" id="GO:0006412">
    <property type="term" value="P:translation"/>
    <property type="evidence" value="ECO:0007669"/>
    <property type="project" value="InterPro"/>
</dbReference>
<dbReference type="InterPro" id="IPR014722">
    <property type="entry name" value="Rib_uL2_dom2"/>
</dbReference>
<organism evidence="5">
    <name type="scientific">Amorphochlora amoebiformis</name>
    <dbReference type="NCBI Taxonomy" id="1561963"/>
    <lineage>
        <taxon>Eukaryota</taxon>
        <taxon>Sar</taxon>
        <taxon>Rhizaria</taxon>
        <taxon>Cercozoa</taxon>
        <taxon>Chlorarachniophyceae</taxon>
        <taxon>Amorphochlora</taxon>
    </lineage>
</organism>
<evidence type="ECO:0008006" key="6">
    <source>
        <dbReference type="Google" id="ProtNLM"/>
    </source>
</evidence>
<dbReference type="AlphaFoldDB" id="A0A7S0CNL7"/>
<dbReference type="Pfam" id="PF16906">
    <property type="entry name" value="Ribosomal_L26"/>
    <property type="match status" value="1"/>
</dbReference>
<protein>
    <recommendedName>
        <fullName evidence="6">KOW domain-containing protein</fullName>
    </recommendedName>
</protein>
<evidence type="ECO:0000256" key="1">
    <source>
        <dbReference type="ARBA" id="ARBA00010618"/>
    </source>
</evidence>
<dbReference type="CDD" id="cd06089">
    <property type="entry name" value="KOW_RPL26"/>
    <property type="match status" value="1"/>
</dbReference>
<dbReference type="GO" id="GO:0003723">
    <property type="term" value="F:RNA binding"/>
    <property type="evidence" value="ECO:0007669"/>
    <property type="project" value="InterPro"/>
</dbReference>
<reference evidence="5" key="1">
    <citation type="submission" date="2021-01" db="EMBL/GenBank/DDBJ databases">
        <authorList>
            <person name="Corre E."/>
            <person name="Pelletier E."/>
            <person name="Niang G."/>
            <person name="Scheremetjew M."/>
            <person name="Finn R."/>
            <person name="Kale V."/>
            <person name="Holt S."/>
            <person name="Cochrane G."/>
            <person name="Meng A."/>
            <person name="Brown T."/>
            <person name="Cohen L."/>
        </authorList>
    </citation>
    <scope>NUCLEOTIDE SEQUENCE</scope>
    <source>
        <strain evidence="5">CCMP2058</strain>
    </source>
</reference>